<dbReference type="Gene3D" id="1.25.40.10">
    <property type="entry name" value="Tetratricopeptide repeat domain"/>
    <property type="match status" value="2"/>
</dbReference>
<evidence type="ECO:0000313" key="5">
    <source>
        <dbReference type="Proteomes" id="UP000634136"/>
    </source>
</evidence>
<reference evidence="4" key="1">
    <citation type="submission" date="2020-09" db="EMBL/GenBank/DDBJ databases">
        <title>Genome-Enabled Discovery of Anthraquinone Biosynthesis in Senna tora.</title>
        <authorList>
            <person name="Kang S.-H."/>
            <person name="Pandey R.P."/>
            <person name="Lee C.-M."/>
            <person name="Sim J.-S."/>
            <person name="Jeong J.-T."/>
            <person name="Choi B.-S."/>
            <person name="Jung M."/>
            <person name="Ginzburg D."/>
            <person name="Zhao K."/>
            <person name="Won S.Y."/>
            <person name="Oh T.-J."/>
            <person name="Yu Y."/>
            <person name="Kim N.-H."/>
            <person name="Lee O.R."/>
            <person name="Lee T.-H."/>
            <person name="Bashyal P."/>
            <person name="Kim T.-S."/>
            <person name="Lee W.-H."/>
            <person name="Kawkins C."/>
            <person name="Kim C.-K."/>
            <person name="Kim J.S."/>
            <person name="Ahn B.O."/>
            <person name="Rhee S.Y."/>
            <person name="Sohng J.K."/>
        </authorList>
    </citation>
    <scope>NUCLEOTIDE SEQUENCE</scope>
    <source>
        <tissue evidence="4">Leaf</tissue>
    </source>
</reference>
<keyword evidence="1" id="KW-0677">Repeat</keyword>
<keyword evidence="5" id="KW-1185">Reference proteome</keyword>
<dbReference type="NCBIfam" id="TIGR00756">
    <property type="entry name" value="PPR"/>
    <property type="match status" value="3"/>
</dbReference>
<dbReference type="InterPro" id="IPR033443">
    <property type="entry name" value="PROP1-like_PPR_dom"/>
</dbReference>
<accession>A0A834U0B7</accession>
<evidence type="ECO:0000259" key="3">
    <source>
        <dbReference type="Pfam" id="PF17177"/>
    </source>
</evidence>
<dbReference type="InterPro" id="IPR011990">
    <property type="entry name" value="TPR-like_helical_dom_sf"/>
</dbReference>
<name>A0A834U0B7_9FABA</name>
<feature type="domain" description="PROP1-like PPR" evidence="3">
    <location>
        <begin position="392"/>
        <end position="501"/>
    </location>
</feature>
<organism evidence="4 5">
    <name type="scientific">Senna tora</name>
    <dbReference type="NCBI Taxonomy" id="362788"/>
    <lineage>
        <taxon>Eukaryota</taxon>
        <taxon>Viridiplantae</taxon>
        <taxon>Streptophyta</taxon>
        <taxon>Embryophyta</taxon>
        <taxon>Tracheophyta</taxon>
        <taxon>Spermatophyta</taxon>
        <taxon>Magnoliopsida</taxon>
        <taxon>eudicotyledons</taxon>
        <taxon>Gunneridae</taxon>
        <taxon>Pentapetalae</taxon>
        <taxon>rosids</taxon>
        <taxon>fabids</taxon>
        <taxon>Fabales</taxon>
        <taxon>Fabaceae</taxon>
        <taxon>Caesalpinioideae</taxon>
        <taxon>Cassia clade</taxon>
        <taxon>Senna</taxon>
    </lineage>
</organism>
<dbReference type="Pfam" id="PF17177">
    <property type="entry name" value="PPR_long"/>
    <property type="match status" value="1"/>
</dbReference>
<evidence type="ECO:0000313" key="4">
    <source>
        <dbReference type="EMBL" id="KAF7829661.1"/>
    </source>
</evidence>
<dbReference type="PANTHER" id="PTHR46862:SF2">
    <property type="entry name" value="OS02G0611400 PROTEIN"/>
    <property type="match status" value="1"/>
</dbReference>
<feature type="repeat" description="PPR" evidence="2">
    <location>
        <begin position="413"/>
        <end position="447"/>
    </location>
</feature>
<dbReference type="EMBL" id="JAAIUW010000005">
    <property type="protein sequence ID" value="KAF7829661.1"/>
    <property type="molecule type" value="Genomic_DNA"/>
</dbReference>
<gene>
    <name evidence="4" type="ORF">G2W53_011994</name>
</gene>
<dbReference type="OrthoDB" id="185373at2759"/>
<feature type="repeat" description="PPR" evidence="2">
    <location>
        <begin position="378"/>
        <end position="412"/>
    </location>
</feature>
<comment type="caution">
    <text evidence="4">The sequence shown here is derived from an EMBL/GenBank/DDBJ whole genome shotgun (WGS) entry which is preliminary data.</text>
</comment>
<dbReference type="Pfam" id="PF01535">
    <property type="entry name" value="PPR"/>
    <property type="match status" value="2"/>
</dbReference>
<dbReference type="InterPro" id="IPR002885">
    <property type="entry name" value="PPR_rpt"/>
</dbReference>
<evidence type="ECO:0000256" key="1">
    <source>
        <dbReference type="ARBA" id="ARBA00022737"/>
    </source>
</evidence>
<dbReference type="Proteomes" id="UP000634136">
    <property type="component" value="Unassembled WGS sequence"/>
</dbReference>
<sequence>MGWRSLLSRQTIRKLPRLNGTSFYPNSDFCTTISTVTLPTFPSVYSSDHTYVSTVFPYSNAISPLSRHLHSTRLTRLSNLVESSQVTSEEEADEDGTMNEFLSRFVWLMRKKIVKAYPASDKQTIDGMLLIIVSKVVSELEKGGLEQVLNPAVSPSQDFSEDLWKTVWEVSNMVLDDINKERRKEKMKGFLQSEEVKELCRFAGEIGVRGDLLRELRFKWARDKMEEHEFYESLERLRKEAQSEGKEKTESEKTDAVKEKSKTVTLPKRRGKINYKIYGLNLSDPKWAEVADRIHETGELIWPQEPKPITGICKLVTEKILSLNEGDDPSPLVAEWVDILQPSRLDWINLLDRLKERNTLLYFKVAEIALEEKSFQTNVRDFSKLISIYAEENKFDDAERIRKKMNQHGILPDAIIDSTLAHMYAKAGNFEDAKKAFEGLKSQGVRPDLKVYNSMIMAYINAGEPKRGHELLKEMETTDIKPTYDLYIALLRSFAQLGDASGAVQISTSMQFAGFQPTMETCTLLVETYRQAGDADQARNSFDHMIKLGYKPDDRCTASMIAAYENKNLLDKALNLLLKLEKDGFEPGVATYTVLVDWLAKMQLVDEAEQILGKIAQQGEAPPFKIQVSLCDMYARAGIEKKALQALGVLEARKDQLRADEFERIIGSLVAGGFVQDARRVLGIMESQGLTASQPLVMAVNAPDYIRGRSPILR</sequence>
<feature type="repeat" description="PPR" evidence="2">
    <location>
        <begin position="448"/>
        <end position="482"/>
    </location>
</feature>
<evidence type="ECO:0000256" key="2">
    <source>
        <dbReference type="PROSITE-ProRule" id="PRU00708"/>
    </source>
</evidence>
<protein>
    <submittedName>
        <fullName evidence="4">Protein NUCLEAR FUSION DEFECTIVE 5, mitochondrial</fullName>
    </submittedName>
</protein>
<dbReference type="PANTHER" id="PTHR46862">
    <property type="entry name" value="OS07G0661900 PROTEIN"/>
    <property type="match status" value="1"/>
</dbReference>
<dbReference type="PROSITE" id="PS51375">
    <property type="entry name" value="PPR"/>
    <property type="match status" value="5"/>
</dbReference>
<feature type="repeat" description="PPR" evidence="2">
    <location>
        <begin position="518"/>
        <end position="552"/>
    </location>
</feature>
<proteinExistence type="predicted"/>
<feature type="repeat" description="PPR" evidence="2">
    <location>
        <begin position="588"/>
        <end position="622"/>
    </location>
</feature>
<dbReference type="AlphaFoldDB" id="A0A834U0B7"/>